<proteinExistence type="predicted"/>
<dbReference type="InterPro" id="IPR043519">
    <property type="entry name" value="NT_sf"/>
</dbReference>
<evidence type="ECO:0000259" key="2">
    <source>
        <dbReference type="Pfam" id="PF18576"/>
    </source>
</evidence>
<dbReference type="InterPro" id="IPR041143">
    <property type="entry name" value="YgxA_HTH"/>
</dbReference>
<name>A0A2T4U791_9BACI</name>
<dbReference type="Gene3D" id="1.20.120.330">
    <property type="entry name" value="Nucleotidyltransferases domain 2"/>
    <property type="match status" value="1"/>
</dbReference>
<feature type="domain" description="YgxA-like helix-turn-helix" evidence="2">
    <location>
        <begin position="224"/>
        <end position="286"/>
    </location>
</feature>
<dbReference type="Gene3D" id="1.10.10.10">
    <property type="entry name" value="Winged helix-like DNA-binding domain superfamily/Winged helix DNA-binding domain"/>
    <property type="match status" value="1"/>
</dbReference>
<feature type="domain" description="Nucleotidyltransferase-like" evidence="1">
    <location>
        <begin position="1"/>
        <end position="118"/>
    </location>
</feature>
<dbReference type="AlphaFoldDB" id="A0A2T4U791"/>
<dbReference type="InterPro" id="IPR036388">
    <property type="entry name" value="WH-like_DNA-bd_sf"/>
</dbReference>
<evidence type="ECO:0000313" key="5">
    <source>
        <dbReference type="Proteomes" id="UP000240509"/>
    </source>
</evidence>
<comment type="caution">
    <text evidence="4">The sequence shown here is derived from an EMBL/GenBank/DDBJ whole genome shotgun (WGS) entry which is preliminary data.</text>
</comment>
<evidence type="ECO:0000313" key="4">
    <source>
        <dbReference type="EMBL" id="PTL39260.1"/>
    </source>
</evidence>
<dbReference type="InterPro" id="IPR029348">
    <property type="entry name" value="NTF-like"/>
</dbReference>
<gene>
    <name evidence="4" type="ORF">C6Y45_06505</name>
</gene>
<dbReference type="Proteomes" id="UP000240509">
    <property type="component" value="Unassembled WGS sequence"/>
</dbReference>
<dbReference type="EMBL" id="PZJJ01000008">
    <property type="protein sequence ID" value="PTL39260.1"/>
    <property type="molecule type" value="Genomic_DNA"/>
</dbReference>
<evidence type="ECO:0000259" key="3">
    <source>
        <dbReference type="Pfam" id="PF22339"/>
    </source>
</evidence>
<sequence>MQEFMRELYQDRTGEPDTLAVIVAEKTRQDDAATDYFDSILLVVKEAGEKSWEIKHYEYDNMKTAMHIVSTSQVEEWLAHSSNRRAIDWLLNGRIIFDRNEYMKNFKEKMIVFPVEERQTRIGMEFSKLVRRFADGKSLYYEGHYLDAFNQIVHALHHLARLAVIERGYYPEVTVWQQVRQMEPEIHKLYSELVTGKEPLEKRLELLLLANEFELATKMRMGSAHLLSIMEEKDEAWSVDELKERVAFHDYSLDLSILLEYLVKRGLVDIKLEETKGRTINHRKYIVDTYKKKVASH</sequence>
<dbReference type="OrthoDB" id="2350973at2"/>
<feature type="domain" description="YgxA-like substrate binding" evidence="3">
    <location>
        <begin position="120"/>
        <end position="217"/>
    </location>
</feature>
<keyword evidence="5" id="KW-1185">Reference proteome</keyword>
<dbReference type="InterPro" id="IPR054515">
    <property type="entry name" value="YgxA-like_substrate-bd"/>
</dbReference>
<reference evidence="4 5" key="1">
    <citation type="submission" date="2018-03" db="EMBL/GenBank/DDBJ databases">
        <title>Alkalicoccus saliphilus sp. nov., isolated from a mineral pool.</title>
        <authorList>
            <person name="Zhao B."/>
        </authorList>
    </citation>
    <scope>NUCLEOTIDE SEQUENCE [LARGE SCALE GENOMIC DNA]</scope>
    <source>
        <strain evidence="4 5">6AG</strain>
    </source>
</reference>
<dbReference type="Gene3D" id="3.30.460.10">
    <property type="entry name" value="Beta Polymerase, domain 2"/>
    <property type="match status" value="1"/>
</dbReference>
<dbReference type="Pfam" id="PF14540">
    <property type="entry name" value="NTF-like"/>
    <property type="match status" value="1"/>
</dbReference>
<accession>A0A2T4U791</accession>
<evidence type="ECO:0000259" key="1">
    <source>
        <dbReference type="Pfam" id="PF14540"/>
    </source>
</evidence>
<dbReference type="Pfam" id="PF18576">
    <property type="entry name" value="HTH_52"/>
    <property type="match status" value="1"/>
</dbReference>
<dbReference type="RefSeq" id="WP_107584421.1">
    <property type="nucleotide sequence ID" value="NZ_PZJJ01000008.1"/>
</dbReference>
<protein>
    <recommendedName>
        <fullName evidence="6">Nucleotidyltransferase-like domain-containing protein</fullName>
    </recommendedName>
</protein>
<evidence type="ECO:0008006" key="6">
    <source>
        <dbReference type="Google" id="ProtNLM"/>
    </source>
</evidence>
<dbReference type="Pfam" id="PF22339">
    <property type="entry name" value="YgxA-like_sub_bind"/>
    <property type="match status" value="1"/>
</dbReference>
<organism evidence="4 5">
    <name type="scientific">Alkalicoccus saliphilus</name>
    <dbReference type="NCBI Taxonomy" id="200989"/>
    <lineage>
        <taxon>Bacteria</taxon>
        <taxon>Bacillati</taxon>
        <taxon>Bacillota</taxon>
        <taxon>Bacilli</taxon>
        <taxon>Bacillales</taxon>
        <taxon>Bacillaceae</taxon>
        <taxon>Alkalicoccus</taxon>
    </lineage>
</organism>